<dbReference type="GO" id="GO:0003729">
    <property type="term" value="F:mRNA binding"/>
    <property type="evidence" value="ECO:0007669"/>
    <property type="project" value="InterPro"/>
</dbReference>
<organism evidence="9 10">
    <name type="scientific">Vitrella brassicaformis (strain CCMP3155)</name>
    <dbReference type="NCBI Taxonomy" id="1169540"/>
    <lineage>
        <taxon>Eukaryota</taxon>
        <taxon>Sar</taxon>
        <taxon>Alveolata</taxon>
        <taxon>Colpodellida</taxon>
        <taxon>Vitrellaceae</taxon>
        <taxon>Vitrella</taxon>
    </lineage>
</organism>
<name>A0A0G4F4N4_VITBC</name>
<keyword evidence="2" id="KW-0677">Repeat</keyword>
<evidence type="ECO:0000256" key="7">
    <source>
        <dbReference type="SAM" id="MobiDB-lite"/>
    </source>
</evidence>
<dbReference type="Gene3D" id="3.30.40.10">
    <property type="entry name" value="Zinc/RING finger domain, C3HC4 (zinc finger)"/>
    <property type="match status" value="1"/>
</dbReference>
<feature type="zinc finger region" description="C3H1-type" evidence="5">
    <location>
        <begin position="16"/>
        <end position="43"/>
    </location>
</feature>
<evidence type="ECO:0000256" key="2">
    <source>
        <dbReference type="ARBA" id="ARBA00022737"/>
    </source>
</evidence>
<dbReference type="Gene3D" id="4.10.1000.10">
    <property type="entry name" value="Zinc finger, CCCH-type"/>
    <property type="match status" value="2"/>
</dbReference>
<dbReference type="EMBL" id="CDMY01000370">
    <property type="protein sequence ID" value="CEM06776.1"/>
    <property type="molecule type" value="Genomic_DNA"/>
</dbReference>
<dbReference type="InterPro" id="IPR045877">
    <property type="entry name" value="ZFP36-like"/>
</dbReference>
<evidence type="ECO:0000259" key="8">
    <source>
        <dbReference type="PROSITE" id="PS50103"/>
    </source>
</evidence>
<keyword evidence="4 5" id="KW-0862">Zinc</keyword>
<reference evidence="9 10" key="1">
    <citation type="submission" date="2014-11" db="EMBL/GenBank/DDBJ databases">
        <authorList>
            <person name="Zhu J."/>
            <person name="Qi W."/>
            <person name="Song R."/>
        </authorList>
    </citation>
    <scope>NUCLEOTIDE SEQUENCE [LARGE SCALE GENOMIC DNA]</scope>
</reference>
<dbReference type="STRING" id="1169540.A0A0G4F4N4"/>
<feature type="domain" description="C3H1-type" evidence="8">
    <location>
        <begin position="49"/>
        <end position="78"/>
    </location>
</feature>
<evidence type="ECO:0000256" key="1">
    <source>
        <dbReference type="ARBA" id="ARBA00022723"/>
    </source>
</evidence>
<dbReference type="InterPro" id="IPR000571">
    <property type="entry name" value="Znf_CCCH"/>
</dbReference>
<gene>
    <name evidence="9" type="ORF">Vbra_8769</name>
</gene>
<keyword evidence="10" id="KW-1185">Reference proteome</keyword>
<feature type="compositionally biased region" description="Pro residues" evidence="7">
    <location>
        <begin position="130"/>
        <end position="144"/>
    </location>
</feature>
<proteinExistence type="predicted"/>
<evidence type="ECO:0000313" key="9">
    <source>
        <dbReference type="EMBL" id="CEM06776.1"/>
    </source>
</evidence>
<dbReference type="PROSITE" id="PS50103">
    <property type="entry name" value="ZF_C3H1"/>
    <property type="match status" value="2"/>
</dbReference>
<evidence type="ECO:0000256" key="4">
    <source>
        <dbReference type="ARBA" id="ARBA00022833"/>
    </source>
</evidence>
<evidence type="ECO:0000313" key="10">
    <source>
        <dbReference type="Proteomes" id="UP000041254"/>
    </source>
</evidence>
<sequence>MPMHKGHAHSLCSADKYKSTLCNYYNSGSCRFGERCRFAHGRKELQSPYLRMKMCEYVDSHGHGCRFGDRCNYAHTMEELDAWLGRNLTPDTRPQPLASSNVDITPPPIPPVFETQVSSDSQWPGLLPRPTYPPPPAPVGPRPPVSLSCDAGGRGGGNDERAGTDTAEIADAKEIVSGENRHESTNVSSSEAELDSMRLRLAELESTVQELRLELAAEQQAKEDEKDKRWYVQDMSREAASILFMPCKHLTMCTECFVDKFQGKECIMCGQEYESKMAIKPFD</sequence>
<dbReference type="SUPFAM" id="SSF90229">
    <property type="entry name" value="CCCH zinc finger"/>
    <property type="match status" value="2"/>
</dbReference>
<dbReference type="PANTHER" id="PTHR12547">
    <property type="entry name" value="CCCH ZINC FINGER/TIS11-RELATED"/>
    <property type="match status" value="1"/>
</dbReference>
<feature type="domain" description="C3H1-type" evidence="8">
    <location>
        <begin position="16"/>
        <end position="43"/>
    </location>
</feature>
<dbReference type="VEuPathDB" id="CryptoDB:Vbra_8769"/>
<dbReference type="SMART" id="SM00356">
    <property type="entry name" value="ZnF_C3H1"/>
    <property type="match status" value="2"/>
</dbReference>
<keyword evidence="1 5" id="KW-0479">Metal-binding</keyword>
<feature type="region of interest" description="Disordered" evidence="7">
    <location>
        <begin position="91"/>
        <end position="165"/>
    </location>
</feature>
<dbReference type="Pfam" id="PF00642">
    <property type="entry name" value="zf-CCCH"/>
    <property type="match status" value="1"/>
</dbReference>
<protein>
    <recommendedName>
        <fullName evidence="8">C3H1-type domain-containing protein</fullName>
    </recommendedName>
</protein>
<feature type="coiled-coil region" evidence="6">
    <location>
        <begin position="187"/>
        <end position="228"/>
    </location>
</feature>
<evidence type="ECO:0000256" key="5">
    <source>
        <dbReference type="PROSITE-ProRule" id="PRU00723"/>
    </source>
</evidence>
<keyword evidence="6" id="KW-0175">Coiled coil</keyword>
<dbReference type="Proteomes" id="UP000041254">
    <property type="component" value="Unassembled WGS sequence"/>
</dbReference>
<dbReference type="OrthoDB" id="409924at2759"/>
<dbReference type="InterPro" id="IPR036855">
    <property type="entry name" value="Znf_CCCH_sf"/>
</dbReference>
<keyword evidence="3 5" id="KW-0863">Zinc-finger</keyword>
<dbReference type="PANTHER" id="PTHR12547:SF166">
    <property type="entry name" value="CHROMOSOME UNDETERMINED SCAFFOLD_21, WHOLE GENOME SHOTGUN SEQUENCE"/>
    <property type="match status" value="1"/>
</dbReference>
<dbReference type="InParanoid" id="A0A0G4F4N4"/>
<feature type="zinc finger region" description="C3H1-type" evidence="5">
    <location>
        <begin position="49"/>
        <end position="78"/>
    </location>
</feature>
<evidence type="ECO:0000256" key="6">
    <source>
        <dbReference type="SAM" id="Coils"/>
    </source>
</evidence>
<dbReference type="InterPro" id="IPR013083">
    <property type="entry name" value="Znf_RING/FYVE/PHD"/>
</dbReference>
<evidence type="ECO:0000256" key="3">
    <source>
        <dbReference type="ARBA" id="ARBA00022771"/>
    </source>
</evidence>
<accession>A0A0G4F4N4</accession>
<dbReference type="Pfam" id="PF13920">
    <property type="entry name" value="zf-C3HC4_3"/>
    <property type="match status" value="1"/>
</dbReference>
<dbReference type="GO" id="GO:0008270">
    <property type="term" value="F:zinc ion binding"/>
    <property type="evidence" value="ECO:0007669"/>
    <property type="project" value="UniProtKB-KW"/>
</dbReference>
<dbReference type="AlphaFoldDB" id="A0A0G4F4N4"/>
<feature type="compositionally biased region" description="Polar residues" evidence="7">
    <location>
        <begin position="91"/>
        <end position="103"/>
    </location>
</feature>